<dbReference type="NCBIfam" id="TIGR00252">
    <property type="entry name" value="YraN family protein"/>
    <property type="match status" value="1"/>
</dbReference>
<evidence type="ECO:0000256" key="1">
    <source>
        <dbReference type="ARBA" id="ARBA00006738"/>
    </source>
</evidence>
<dbReference type="Gene3D" id="3.40.1350.10">
    <property type="match status" value="1"/>
</dbReference>
<evidence type="ECO:0000313" key="4">
    <source>
        <dbReference type="EMBL" id="TYP94554.1"/>
    </source>
</evidence>
<dbReference type="Proteomes" id="UP000034156">
    <property type="component" value="Chromosome"/>
</dbReference>
<protein>
    <recommendedName>
        <fullName evidence="2">UPF0102 protein AAW31_03740</fullName>
    </recommendedName>
</protein>
<accession>A0A0F7KD82</accession>
<dbReference type="EMBL" id="CP011451">
    <property type="protein sequence ID" value="AKH37123.1"/>
    <property type="molecule type" value="Genomic_DNA"/>
</dbReference>
<dbReference type="PANTHER" id="PTHR34039:SF1">
    <property type="entry name" value="UPF0102 PROTEIN YRAN"/>
    <property type="match status" value="1"/>
</dbReference>
<dbReference type="GO" id="GO:0003676">
    <property type="term" value="F:nucleic acid binding"/>
    <property type="evidence" value="ECO:0007669"/>
    <property type="project" value="InterPro"/>
</dbReference>
<keyword evidence="5" id="KW-1185">Reference proteome</keyword>
<evidence type="ECO:0000313" key="5">
    <source>
        <dbReference type="Proteomes" id="UP000034156"/>
    </source>
</evidence>
<reference evidence="4 6" key="3">
    <citation type="submission" date="2019-07" db="EMBL/GenBank/DDBJ databases">
        <title>Active sludge and wastewater microbial communities from Klosterneuburg, Austria.</title>
        <authorList>
            <person name="Wagner M."/>
        </authorList>
    </citation>
    <scope>NUCLEOTIDE SEQUENCE [LARGE SCALE GENOMIC DNA]</scope>
    <source>
        <strain evidence="4 6">Nm2</strain>
    </source>
</reference>
<keyword evidence="4" id="KW-0378">Hydrolase</keyword>
<evidence type="ECO:0000313" key="3">
    <source>
        <dbReference type="EMBL" id="AKH37123.1"/>
    </source>
</evidence>
<dbReference type="InterPro" id="IPR011335">
    <property type="entry name" value="Restrct_endonuc-II-like"/>
</dbReference>
<dbReference type="InterPro" id="IPR003509">
    <property type="entry name" value="UPF0102_YraN-like"/>
</dbReference>
<sequence>MKGSDAEHLAALFLQRQHLVLLEKNYRCRFGEIDLIMQEGTSLVFVEVRMRSNNYFGGAAASITTSKQRKLIRAARHYLSRLYTTPPCRFDAVLLTGHHDPEIEWIRDAFGE</sequence>
<dbReference type="PANTHER" id="PTHR34039">
    <property type="entry name" value="UPF0102 PROTEIN YRAN"/>
    <property type="match status" value="1"/>
</dbReference>
<proteinExistence type="inferred from homology"/>
<dbReference type="GO" id="GO:0004519">
    <property type="term" value="F:endonuclease activity"/>
    <property type="evidence" value="ECO:0007669"/>
    <property type="project" value="UniProtKB-KW"/>
</dbReference>
<dbReference type="OrthoDB" id="9794876at2"/>
<dbReference type="EMBL" id="VNHT01000001">
    <property type="protein sequence ID" value="TYP94554.1"/>
    <property type="molecule type" value="Genomic_DNA"/>
</dbReference>
<dbReference type="KEGG" id="nco:AAW31_03740"/>
<dbReference type="Pfam" id="PF02021">
    <property type="entry name" value="UPF0102"/>
    <property type="match status" value="1"/>
</dbReference>
<dbReference type="SUPFAM" id="SSF52980">
    <property type="entry name" value="Restriction endonuclease-like"/>
    <property type="match status" value="1"/>
</dbReference>
<keyword evidence="4" id="KW-0540">Nuclease</keyword>
<dbReference type="PATRIC" id="fig|44574.3.peg.901"/>
<evidence type="ECO:0000313" key="6">
    <source>
        <dbReference type="Proteomes" id="UP000324176"/>
    </source>
</evidence>
<reference evidence="3 5" key="2">
    <citation type="journal article" date="2016" name="Genome Announc.">
        <title>Genome Sequence of Nitrosomonas communis Strain Nm2, a Mesophilic Ammonia-Oxidizing Bacterium Isolated from Mediterranean Soil.</title>
        <authorList>
            <person name="Kozlowski J.A."/>
            <person name="Kits K.D."/>
            <person name="Stein L.Y."/>
        </authorList>
    </citation>
    <scope>NUCLEOTIDE SEQUENCE [LARGE SCALE GENOMIC DNA]</scope>
    <source>
        <strain evidence="3 5">Nm2</strain>
    </source>
</reference>
<dbReference type="HAMAP" id="MF_00048">
    <property type="entry name" value="UPF0102"/>
    <property type="match status" value="1"/>
</dbReference>
<dbReference type="RefSeq" id="WP_046849217.1">
    <property type="nucleotide sequence ID" value="NZ_CP011451.1"/>
</dbReference>
<reference evidence="5" key="1">
    <citation type="submission" date="2015-05" db="EMBL/GenBank/DDBJ databases">
        <title>Draft genome of Nitrosomonas communis strain Nm2.</title>
        <authorList>
            <person name="Kozlowski J.A."/>
            <person name="Kits K.D."/>
            <person name="Stein L.Y."/>
        </authorList>
    </citation>
    <scope>NUCLEOTIDE SEQUENCE [LARGE SCALE GENOMIC DNA]</scope>
    <source>
        <strain evidence="5">Nm2</strain>
    </source>
</reference>
<dbReference type="CDD" id="cd20736">
    <property type="entry name" value="PoNe_Nuclease"/>
    <property type="match status" value="1"/>
</dbReference>
<keyword evidence="4" id="KW-0255">Endonuclease</keyword>
<dbReference type="Proteomes" id="UP000324176">
    <property type="component" value="Unassembled WGS sequence"/>
</dbReference>
<organism evidence="3 5">
    <name type="scientific">Nitrosomonas communis</name>
    <dbReference type="NCBI Taxonomy" id="44574"/>
    <lineage>
        <taxon>Bacteria</taxon>
        <taxon>Pseudomonadati</taxon>
        <taxon>Pseudomonadota</taxon>
        <taxon>Betaproteobacteria</taxon>
        <taxon>Nitrosomonadales</taxon>
        <taxon>Nitrosomonadaceae</taxon>
        <taxon>Nitrosomonas</taxon>
    </lineage>
</organism>
<evidence type="ECO:0000256" key="2">
    <source>
        <dbReference type="HAMAP-Rule" id="MF_00048"/>
    </source>
</evidence>
<dbReference type="AlphaFoldDB" id="A0A0F7KD82"/>
<dbReference type="InterPro" id="IPR011856">
    <property type="entry name" value="tRNA_endonuc-like_dom_sf"/>
</dbReference>
<name>A0A0F7KD82_9PROT</name>
<gene>
    <name evidence="3" type="ORF">AAW31_03740</name>
    <name evidence="4" type="ORF">BCL69_100186</name>
</gene>
<comment type="similarity">
    <text evidence="1 2">Belongs to the UPF0102 family.</text>
</comment>
<dbReference type="NCBIfam" id="NF009150">
    <property type="entry name" value="PRK12497.1-3"/>
    <property type="match status" value="1"/>
</dbReference>